<dbReference type="EMBL" id="FOJM01000008">
    <property type="protein sequence ID" value="SFA49837.1"/>
    <property type="molecule type" value="Genomic_DNA"/>
</dbReference>
<reference evidence="3" key="1">
    <citation type="submission" date="2016-10" db="EMBL/GenBank/DDBJ databases">
        <authorList>
            <person name="Varghese N."/>
            <person name="Submissions S."/>
        </authorList>
    </citation>
    <scope>NUCLEOTIDE SEQUENCE [LARGE SCALE GENOMIC DNA]</scope>
    <source>
        <strain evidence="3">DSM 18130</strain>
    </source>
</reference>
<dbReference type="Gene3D" id="2.160.20.120">
    <property type="match status" value="1"/>
</dbReference>
<evidence type="ECO:0000313" key="3">
    <source>
        <dbReference type="Proteomes" id="UP000198836"/>
    </source>
</evidence>
<feature type="domain" description="Putative auto-transporter adhesin head GIN" evidence="1">
    <location>
        <begin position="80"/>
        <end position="242"/>
    </location>
</feature>
<dbReference type="InterPro" id="IPR021255">
    <property type="entry name" value="DUF2807"/>
</dbReference>
<proteinExistence type="predicted"/>
<dbReference type="RefSeq" id="WP_090983735.1">
    <property type="nucleotide sequence ID" value="NZ_FOJM01000008.1"/>
</dbReference>
<dbReference type="Pfam" id="PF10988">
    <property type="entry name" value="DUF2807"/>
    <property type="match status" value="1"/>
</dbReference>
<sequence length="281" mass="31527">MKTSNKLLIALAALLIIIPIIVMAVNVKMNYRTRTSDNFVEEQEINEEPFERMSKERISIPLKTPFSIVDIPDAKRIYLELHFIKSTQSGVKIPMDLKNDIAFAINKAGMLQINFSDKLNRSGNHRNSLVILVYSPHINKLNLNKAASTVLTAKTDSLDINVKNSGQLTFGSPVTFSTDGKITRVINQTEIKKLTINLDSTGFYSGNNNYKNLNIICKNSTANIEGAEEEENKSVENLTVKTFEKSEITINKVNINKISGSLSDETKVQMPVKYLKQMLKD</sequence>
<evidence type="ECO:0000313" key="2">
    <source>
        <dbReference type="EMBL" id="SFA49837.1"/>
    </source>
</evidence>
<name>A0A1I0TDP5_9SPHI</name>
<dbReference type="STRING" id="332999.SAMN04488511_108227"/>
<dbReference type="OrthoDB" id="704721at2"/>
<dbReference type="Proteomes" id="UP000198836">
    <property type="component" value="Unassembled WGS sequence"/>
</dbReference>
<keyword evidence="3" id="KW-1185">Reference proteome</keyword>
<gene>
    <name evidence="2" type="ORF">SAMN04488511_108227</name>
</gene>
<organism evidence="2 3">
    <name type="scientific">Pedobacter suwonensis</name>
    <dbReference type="NCBI Taxonomy" id="332999"/>
    <lineage>
        <taxon>Bacteria</taxon>
        <taxon>Pseudomonadati</taxon>
        <taxon>Bacteroidota</taxon>
        <taxon>Sphingobacteriia</taxon>
        <taxon>Sphingobacteriales</taxon>
        <taxon>Sphingobacteriaceae</taxon>
        <taxon>Pedobacter</taxon>
    </lineage>
</organism>
<dbReference type="AlphaFoldDB" id="A0A1I0TDP5"/>
<evidence type="ECO:0000259" key="1">
    <source>
        <dbReference type="Pfam" id="PF10988"/>
    </source>
</evidence>
<accession>A0A1I0TDP5</accession>
<protein>
    <recommendedName>
        <fullName evidence="1">Putative auto-transporter adhesin head GIN domain-containing protein</fullName>
    </recommendedName>
</protein>